<protein>
    <submittedName>
        <fullName evidence="1">Uncharacterized protein</fullName>
    </submittedName>
</protein>
<evidence type="ECO:0000313" key="1">
    <source>
        <dbReference type="EMBL" id="QXN90307.1"/>
    </source>
</evidence>
<dbReference type="RefSeq" id="WP_218471179.1">
    <property type="nucleotide sequence ID" value="NZ_BAABJN010000006.1"/>
</dbReference>
<evidence type="ECO:0000313" key="2">
    <source>
        <dbReference type="Proteomes" id="UP000694257"/>
    </source>
</evidence>
<organism evidence="1 2">
    <name type="scientific">Nocardia iowensis</name>
    <dbReference type="NCBI Taxonomy" id="204891"/>
    <lineage>
        <taxon>Bacteria</taxon>
        <taxon>Bacillati</taxon>
        <taxon>Actinomycetota</taxon>
        <taxon>Actinomycetes</taxon>
        <taxon>Mycobacteriales</taxon>
        <taxon>Nocardiaceae</taxon>
        <taxon>Nocardia</taxon>
    </lineage>
</organism>
<sequence>MNTAITATALVGKVRELVTANPDAITPTATNHPHGNRYVVRATDGRWRGSRLIGRALLELGADPDALAEHDAGALSAASTVMHFVRFGVWGQELLWLNIVQSEEGKGHPWQWALTFADLRIKGVTGSPR</sequence>
<reference evidence="1 2" key="1">
    <citation type="submission" date="2021-07" db="EMBL/GenBank/DDBJ databases">
        <title>Whole Genome Sequence of Nocardia Iowensis.</title>
        <authorList>
            <person name="Lamm A."/>
            <person name="Collins-Fairclough A.M."/>
            <person name="Bunk B."/>
            <person name="Sproer C."/>
        </authorList>
    </citation>
    <scope>NUCLEOTIDE SEQUENCE [LARGE SCALE GENOMIC DNA]</scope>
    <source>
        <strain evidence="1 2">NRRL 5646</strain>
    </source>
</reference>
<accession>A0ABX8RKZ8</accession>
<dbReference type="EMBL" id="CP078145">
    <property type="protein sequence ID" value="QXN90307.1"/>
    <property type="molecule type" value="Genomic_DNA"/>
</dbReference>
<proteinExistence type="predicted"/>
<gene>
    <name evidence="1" type="ORF">KV110_33595</name>
</gene>
<dbReference type="Proteomes" id="UP000694257">
    <property type="component" value="Chromosome"/>
</dbReference>
<keyword evidence="2" id="KW-1185">Reference proteome</keyword>
<name>A0ABX8RKZ8_NOCIO</name>